<comment type="cofactor">
    <cofactor evidence="1">
        <name>FMN</name>
        <dbReference type="ChEBI" id="CHEBI:58210"/>
    </cofactor>
</comment>
<keyword evidence="9" id="KW-0411">Iron-sulfur</keyword>
<dbReference type="Pfam" id="PF22620">
    <property type="entry name" value="OYE-like_second_a-b"/>
    <property type="match status" value="1"/>
</dbReference>
<dbReference type="InterPro" id="IPR036188">
    <property type="entry name" value="FAD/NAD-bd_sf"/>
</dbReference>
<organism evidence="12 13">
    <name type="scientific">Kocuria marina subsp. indica</name>
    <dbReference type="NCBI Taxonomy" id="1049583"/>
    <lineage>
        <taxon>Bacteria</taxon>
        <taxon>Bacillati</taxon>
        <taxon>Actinomycetota</taxon>
        <taxon>Actinomycetes</taxon>
        <taxon>Micrococcales</taxon>
        <taxon>Micrococcaceae</taxon>
        <taxon>Kocuria</taxon>
    </lineage>
</organism>
<evidence type="ECO:0000256" key="5">
    <source>
        <dbReference type="ARBA" id="ARBA00022643"/>
    </source>
</evidence>
<dbReference type="GO" id="GO:0010181">
    <property type="term" value="F:FMN binding"/>
    <property type="evidence" value="ECO:0007669"/>
    <property type="project" value="InterPro"/>
</dbReference>
<evidence type="ECO:0000256" key="1">
    <source>
        <dbReference type="ARBA" id="ARBA00001917"/>
    </source>
</evidence>
<dbReference type="EMBL" id="WMHZ01000034">
    <property type="protein sequence ID" value="NDO79153.1"/>
    <property type="molecule type" value="Genomic_DNA"/>
</dbReference>
<dbReference type="Proteomes" id="UP000471026">
    <property type="component" value="Unassembled WGS sequence"/>
</dbReference>
<proteinExistence type="inferred from homology"/>
<evidence type="ECO:0000256" key="8">
    <source>
        <dbReference type="ARBA" id="ARBA00023004"/>
    </source>
</evidence>
<protein>
    <submittedName>
        <fullName evidence="12">FAD-dependent oxidoreductase</fullName>
    </submittedName>
</protein>
<evidence type="ECO:0000256" key="9">
    <source>
        <dbReference type="ARBA" id="ARBA00023014"/>
    </source>
</evidence>
<dbReference type="PRINTS" id="PR00411">
    <property type="entry name" value="PNDRDTASEI"/>
</dbReference>
<dbReference type="InterPro" id="IPR054428">
    <property type="entry name" value="TMADH/DMDH/HD_second_a-b"/>
</dbReference>
<reference evidence="12 13" key="1">
    <citation type="submission" date="2019-11" db="EMBL/GenBank/DDBJ databases">
        <title>Draft genome sequence of Kocuria indica DP-K7, a methyl red degrading Actinobacterium.</title>
        <authorList>
            <person name="Kumaran S."/>
            <person name="Tischler D."/>
            <person name="Ngo A.C.R."/>
            <person name="Schultes F."/>
        </authorList>
    </citation>
    <scope>NUCLEOTIDE SEQUENCE [LARGE SCALE GENOMIC DNA]</scope>
    <source>
        <strain evidence="12 13">DP-K7</strain>
    </source>
</reference>
<dbReference type="Pfam" id="PF00724">
    <property type="entry name" value="Oxidored_FMN"/>
    <property type="match status" value="1"/>
</dbReference>
<dbReference type="GO" id="GO:0046872">
    <property type="term" value="F:metal ion binding"/>
    <property type="evidence" value="ECO:0007669"/>
    <property type="project" value="UniProtKB-KW"/>
</dbReference>
<evidence type="ECO:0000259" key="10">
    <source>
        <dbReference type="Pfam" id="PF00724"/>
    </source>
</evidence>
<dbReference type="RefSeq" id="WP_162230411.1">
    <property type="nucleotide sequence ID" value="NZ_WMHZ01000034.1"/>
</dbReference>
<comment type="similarity">
    <text evidence="3">In the N-terminal section; belongs to the NADH:flavin oxidoreductase/NADH oxidase family.</text>
</comment>
<keyword evidence="8" id="KW-0408">Iron</keyword>
<keyword evidence="6" id="KW-0479">Metal-binding</keyword>
<comment type="cofactor">
    <cofactor evidence="2">
        <name>[4Fe-4S] cluster</name>
        <dbReference type="ChEBI" id="CHEBI:49883"/>
    </cofactor>
</comment>
<dbReference type="PANTHER" id="PTHR42917:SF2">
    <property type="entry name" value="2,4-DIENOYL-COA REDUCTASE [(2E)-ENOYL-COA-PRODUCING]"/>
    <property type="match status" value="1"/>
</dbReference>
<dbReference type="GO" id="GO:0051536">
    <property type="term" value="F:iron-sulfur cluster binding"/>
    <property type="evidence" value="ECO:0007669"/>
    <property type="project" value="UniProtKB-KW"/>
</dbReference>
<dbReference type="Pfam" id="PF12831">
    <property type="entry name" value="FAD_oxidored"/>
    <property type="match status" value="1"/>
</dbReference>
<evidence type="ECO:0000256" key="2">
    <source>
        <dbReference type="ARBA" id="ARBA00001966"/>
    </source>
</evidence>
<evidence type="ECO:0000259" key="11">
    <source>
        <dbReference type="Pfam" id="PF22620"/>
    </source>
</evidence>
<evidence type="ECO:0000256" key="3">
    <source>
        <dbReference type="ARBA" id="ARBA00011048"/>
    </source>
</evidence>
<dbReference type="PANTHER" id="PTHR42917">
    <property type="entry name" value="2,4-DIENOYL-COA REDUCTASE"/>
    <property type="match status" value="1"/>
</dbReference>
<name>A0A6N9R207_9MICC</name>
<feature type="domain" description="NADH:flavin oxidoreductase/NADH oxidase N-terminal" evidence="10">
    <location>
        <begin position="16"/>
        <end position="339"/>
    </location>
</feature>
<dbReference type="InterPro" id="IPR051793">
    <property type="entry name" value="NADH:flavin_oxidoreductase"/>
</dbReference>
<sequence>MRTDPTAECPADLQPLFDPVPIGPVIAPNRFYQVPHGTGMARAHLKSLERMRTIKAEGGWGVVCTEQCDFHPTSNHLRELQLWDDTDVGKLRPVVEGIHAHGSLAGIELSHNGSHVANLDSRIPPLAPSSLPVRGVYPVTAREMTRADIADLRQWHKSAIRRAIECGFDIVYIYAGHGQTLPVHFLSPVMNQRTDEYGGSLSNRSRLLRELLEDAREVADGRAAIALRFGADTLPHMQTGGQQEAMDAITELAELPDLWDVTLTDFGKDGASSRFGSEGHEEHWARMVKARTTKPVVGVGWFTSPETMAAQVRNGTLDLVGAARASIADPHLPRKIREGALSRIRPCIGCNICIASDALAVPLTCTQNPTMGEEWRRQWHPERTPPADTKKRVLIVGGGPAGLEASRVAAERGHHVILAEAQDRLGGHVNALAQLPGLETWRRVVDWRLRELQTLPVEIALGSVIDSHTLAQADVDAIGIATGARWRRDGVGHLQRNPPANVGADRMPVLTPDQVLSGEPISGRVLVYDDDHYFMGANLALLLASKGLSVDYMTPAPVVAAYTQFTNEQQGLHQEVTERCSSVHLLHGLASVSASRVQARDVYTGQEATITCDVIVLVTGRIPAEATLAHHVSENTPTHLIGDALSPGTLAAAVHNGHLYGRHLSTNTAVASNYRREPHA</sequence>
<evidence type="ECO:0000256" key="7">
    <source>
        <dbReference type="ARBA" id="ARBA00023002"/>
    </source>
</evidence>
<dbReference type="SUPFAM" id="SSF51395">
    <property type="entry name" value="FMN-linked oxidoreductases"/>
    <property type="match status" value="1"/>
</dbReference>
<keyword evidence="4" id="KW-0285">Flavoprotein</keyword>
<dbReference type="InterPro" id="IPR013785">
    <property type="entry name" value="Aldolase_TIM"/>
</dbReference>
<dbReference type="SUPFAM" id="SSF51905">
    <property type="entry name" value="FAD/NAD(P)-binding domain"/>
    <property type="match status" value="1"/>
</dbReference>
<evidence type="ECO:0000256" key="4">
    <source>
        <dbReference type="ARBA" id="ARBA00022630"/>
    </source>
</evidence>
<dbReference type="Gene3D" id="3.50.50.60">
    <property type="entry name" value="FAD/NAD(P)-binding domain"/>
    <property type="match status" value="1"/>
</dbReference>
<keyword evidence="5" id="KW-0288">FMN</keyword>
<dbReference type="AlphaFoldDB" id="A0A6N9R207"/>
<gene>
    <name evidence="12" type="ORF">GKZ75_13220</name>
</gene>
<keyword evidence="7" id="KW-0560">Oxidoreductase</keyword>
<evidence type="ECO:0000313" key="13">
    <source>
        <dbReference type="Proteomes" id="UP000471026"/>
    </source>
</evidence>
<accession>A0A6N9R207</accession>
<dbReference type="GO" id="GO:0016491">
    <property type="term" value="F:oxidoreductase activity"/>
    <property type="evidence" value="ECO:0007669"/>
    <property type="project" value="UniProtKB-KW"/>
</dbReference>
<feature type="domain" description="TMADH/DMDH/HD second alpha/beta" evidence="11">
    <location>
        <begin position="510"/>
        <end position="603"/>
    </location>
</feature>
<dbReference type="SUPFAM" id="SSF51971">
    <property type="entry name" value="Nucleotide-binding domain"/>
    <property type="match status" value="1"/>
</dbReference>
<dbReference type="PRINTS" id="PR00368">
    <property type="entry name" value="FADPNR"/>
</dbReference>
<evidence type="ECO:0000313" key="12">
    <source>
        <dbReference type="EMBL" id="NDO79153.1"/>
    </source>
</evidence>
<dbReference type="InterPro" id="IPR001155">
    <property type="entry name" value="OxRdtase_FMN_N"/>
</dbReference>
<comment type="caution">
    <text evidence="12">The sequence shown here is derived from an EMBL/GenBank/DDBJ whole genome shotgun (WGS) entry which is preliminary data.</text>
</comment>
<dbReference type="Gene3D" id="3.20.20.70">
    <property type="entry name" value="Aldolase class I"/>
    <property type="match status" value="1"/>
</dbReference>
<evidence type="ECO:0000256" key="6">
    <source>
        <dbReference type="ARBA" id="ARBA00022723"/>
    </source>
</evidence>
<dbReference type="Gene3D" id="3.40.50.720">
    <property type="entry name" value="NAD(P)-binding Rossmann-like Domain"/>
    <property type="match status" value="1"/>
</dbReference>